<comment type="similarity">
    <text evidence="1">Belongs to the RelE toxin family.</text>
</comment>
<dbReference type="Pfam" id="PF05016">
    <property type="entry name" value="ParE_toxin"/>
    <property type="match status" value="1"/>
</dbReference>
<keyword evidence="2" id="KW-1277">Toxin-antitoxin system</keyword>
<evidence type="ECO:0000256" key="1">
    <source>
        <dbReference type="ARBA" id="ARBA00006226"/>
    </source>
</evidence>
<dbReference type="NCBIfam" id="TIGR02385">
    <property type="entry name" value="RelE_StbE"/>
    <property type="match status" value="1"/>
</dbReference>
<dbReference type="Gene3D" id="3.30.2310.20">
    <property type="entry name" value="RelE-like"/>
    <property type="match status" value="1"/>
</dbReference>
<protein>
    <submittedName>
        <fullName evidence="3">Type II toxin-antitoxin system RelE/ParE family toxin</fullName>
    </submittedName>
</protein>
<reference evidence="4" key="1">
    <citation type="journal article" date="2020" name="Mol. Plant Microbe">
        <title>Rhizobial microsymbionts of the narrowly endemic Oxytropis species growing in Kamchatka are characterized by significant genetic diversity and possess a set of genes that are associated with T3SS and T6SS secretion systems and can affect the development of symbiosis.</title>
        <authorList>
            <person name="Safronova V."/>
            <person name="Guro P."/>
            <person name="Sazanova A."/>
            <person name="Kuznetsova I."/>
            <person name="Belimov A."/>
            <person name="Yakubov V."/>
            <person name="Chirak E."/>
            <person name="Afonin A."/>
            <person name="Gogolev Y."/>
            <person name="Andronov E."/>
            <person name="Tikhonovich I."/>
        </authorList>
    </citation>
    <scope>NUCLEOTIDE SEQUENCE [LARGE SCALE GENOMIC DNA]</scope>
    <source>
        <strain evidence="4">583</strain>
        <plasmid evidence="4">p_1</plasmid>
    </source>
</reference>
<dbReference type="InterPro" id="IPR051803">
    <property type="entry name" value="TA_system_RelE-like_toxin"/>
</dbReference>
<accession>A0A7G6T6H2</accession>
<dbReference type="PANTHER" id="PTHR33755:SF6">
    <property type="entry name" value="PLASMID STABILIZATION SYSTEM PROTEIN"/>
    <property type="match status" value="1"/>
</dbReference>
<dbReference type="InterPro" id="IPR007712">
    <property type="entry name" value="RelE/ParE_toxin"/>
</dbReference>
<evidence type="ECO:0000313" key="3">
    <source>
        <dbReference type="EMBL" id="QND62354.1"/>
    </source>
</evidence>
<evidence type="ECO:0000256" key="2">
    <source>
        <dbReference type="ARBA" id="ARBA00022649"/>
    </source>
</evidence>
<evidence type="ECO:0000313" key="4">
    <source>
        <dbReference type="Proteomes" id="UP000515465"/>
    </source>
</evidence>
<organism evidence="3 4">
    <name type="scientific">Mesorhizobium huakuii</name>
    <dbReference type="NCBI Taxonomy" id="28104"/>
    <lineage>
        <taxon>Bacteria</taxon>
        <taxon>Pseudomonadati</taxon>
        <taxon>Pseudomonadota</taxon>
        <taxon>Alphaproteobacteria</taxon>
        <taxon>Hyphomicrobiales</taxon>
        <taxon>Phyllobacteriaceae</taxon>
        <taxon>Mesorhizobium</taxon>
    </lineage>
</organism>
<dbReference type="EMBL" id="CP050299">
    <property type="protein sequence ID" value="QND62354.1"/>
    <property type="molecule type" value="Genomic_DNA"/>
</dbReference>
<dbReference type="PANTHER" id="PTHR33755">
    <property type="entry name" value="TOXIN PARE1-RELATED"/>
    <property type="match status" value="1"/>
</dbReference>
<geneLocation type="plasmid" evidence="3 4">
    <name>p_1</name>
</geneLocation>
<dbReference type="InterPro" id="IPR035093">
    <property type="entry name" value="RelE/ParE_toxin_dom_sf"/>
</dbReference>
<dbReference type="AlphaFoldDB" id="A0A7G6T6H2"/>
<dbReference type="Proteomes" id="UP000515465">
    <property type="component" value="Plasmid p_1"/>
</dbReference>
<name>A0A7G6T6H2_9HYPH</name>
<dbReference type="RefSeq" id="WP_183465715.1">
    <property type="nucleotide sequence ID" value="NZ_CP050299.1"/>
</dbReference>
<gene>
    <name evidence="3" type="ORF">HB778_40910</name>
</gene>
<sequence>MRLKWSAFALADRDDIFTHIEAESSRAAAAVDEHIAQAVLRLVEFPESGRPGRVPGTRELVISRTPYIAAYVLTHDAIRILRVLHGAQMWPEDFSSD</sequence>
<keyword evidence="3" id="KW-0614">Plasmid</keyword>
<proteinExistence type="inferred from homology"/>